<keyword evidence="2" id="KW-1185">Reference proteome</keyword>
<reference evidence="1" key="3">
    <citation type="submission" date="2022-06" db="UniProtKB">
        <authorList>
            <consortium name="EnsemblPlants"/>
        </authorList>
    </citation>
    <scope>IDENTIFICATION</scope>
</reference>
<evidence type="ECO:0000313" key="2">
    <source>
        <dbReference type="Proteomes" id="UP000015106"/>
    </source>
</evidence>
<name>A0A8R7Q140_TRIUA</name>
<reference evidence="2" key="1">
    <citation type="journal article" date="2013" name="Nature">
        <title>Draft genome of the wheat A-genome progenitor Triticum urartu.</title>
        <authorList>
            <person name="Ling H.Q."/>
            <person name="Zhao S."/>
            <person name="Liu D."/>
            <person name="Wang J."/>
            <person name="Sun H."/>
            <person name="Zhang C."/>
            <person name="Fan H."/>
            <person name="Li D."/>
            <person name="Dong L."/>
            <person name="Tao Y."/>
            <person name="Gao C."/>
            <person name="Wu H."/>
            <person name="Li Y."/>
            <person name="Cui Y."/>
            <person name="Guo X."/>
            <person name="Zheng S."/>
            <person name="Wang B."/>
            <person name="Yu K."/>
            <person name="Liang Q."/>
            <person name="Yang W."/>
            <person name="Lou X."/>
            <person name="Chen J."/>
            <person name="Feng M."/>
            <person name="Jian J."/>
            <person name="Zhang X."/>
            <person name="Luo G."/>
            <person name="Jiang Y."/>
            <person name="Liu J."/>
            <person name="Wang Z."/>
            <person name="Sha Y."/>
            <person name="Zhang B."/>
            <person name="Wu H."/>
            <person name="Tang D."/>
            <person name="Shen Q."/>
            <person name="Xue P."/>
            <person name="Zou S."/>
            <person name="Wang X."/>
            <person name="Liu X."/>
            <person name="Wang F."/>
            <person name="Yang Y."/>
            <person name="An X."/>
            <person name="Dong Z."/>
            <person name="Zhang K."/>
            <person name="Zhang X."/>
            <person name="Luo M.C."/>
            <person name="Dvorak J."/>
            <person name="Tong Y."/>
            <person name="Wang J."/>
            <person name="Yang H."/>
            <person name="Li Z."/>
            <person name="Wang D."/>
            <person name="Zhang A."/>
            <person name="Wang J."/>
        </authorList>
    </citation>
    <scope>NUCLEOTIDE SEQUENCE</scope>
    <source>
        <strain evidence="2">cv. G1812</strain>
    </source>
</reference>
<evidence type="ECO:0000313" key="1">
    <source>
        <dbReference type="EnsemblPlants" id="TuG1812G0400000328.01.T01"/>
    </source>
</evidence>
<proteinExistence type="predicted"/>
<reference evidence="1" key="2">
    <citation type="submission" date="2018-03" db="EMBL/GenBank/DDBJ databases">
        <title>The Triticum urartu genome reveals the dynamic nature of wheat genome evolution.</title>
        <authorList>
            <person name="Ling H."/>
            <person name="Ma B."/>
            <person name="Shi X."/>
            <person name="Liu H."/>
            <person name="Dong L."/>
            <person name="Sun H."/>
            <person name="Cao Y."/>
            <person name="Gao Q."/>
            <person name="Zheng S."/>
            <person name="Li Y."/>
            <person name="Yu Y."/>
            <person name="Du H."/>
            <person name="Qi M."/>
            <person name="Li Y."/>
            <person name="Yu H."/>
            <person name="Cui Y."/>
            <person name="Wang N."/>
            <person name="Chen C."/>
            <person name="Wu H."/>
            <person name="Zhao Y."/>
            <person name="Zhang J."/>
            <person name="Li Y."/>
            <person name="Zhou W."/>
            <person name="Zhang B."/>
            <person name="Hu W."/>
            <person name="Eijk M."/>
            <person name="Tang J."/>
            <person name="Witsenboer H."/>
            <person name="Zhao S."/>
            <person name="Li Z."/>
            <person name="Zhang A."/>
            <person name="Wang D."/>
            <person name="Liang C."/>
        </authorList>
    </citation>
    <scope>NUCLEOTIDE SEQUENCE [LARGE SCALE GENOMIC DNA]</scope>
    <source>
        <strain evidence="1">cv. G1812</strain>
    </source>
</reference>
<dbReference type="AlphaFoldDB" id="A0A8R7Q140"/>
<dbReference type="Proteomes" id="UP000015106">
    <property type="component" value="Chromosome 4"/>
</dbReference>
<protein>
    <submittedName>
        <fullName evidence="1">Uncharacterized protein</fullName>
    </submittedName>
</protein>
<dbReference type="Gramene" id="TuG1812G0400000328.01.T01">
    <property type="protein sequence ID" value="TuG1812G0400000328.01.T01"/>
    <property type="gene ID" value="TuG1812G0400000328.01"/>
</dbReference>
<organism evidence="1 2">
    <name type="scientific">Triticum urartu</name>
    <name type="common">Red wild einkorn</name>
    <name type="synonym">Crithodium urartu</name>
    <dbReference type="NCBI Taxonomy" id="4572"/>
    <lineage>
        <taxon>Eukaryota</taxon>
        <taxon>Viridiplantae</taxon>
        <taxon>Streptophyta</taxon>
        <taxon>Embryophyta</taxon>
        <taxon>Tracheophyta</taxon>
        <taxon>Spermatophyta</taxon>
        <taxon>Magnoliopsida</taxon>
        <taxon>Liliopsida</taxon>
        <taxon>Poales</taxon>
        <taxon>Poaceae</taxon>
        <taxon>BOP clade</taxon>
        <taxon>Pooideae</taxon>
        <taxon>Triticodae</taxon>
        <taxon>Triticeae</taxon>
        <taxon>Triticinae</taxon>
        <taxon>Triticum</taxon>
    </lineage>
</organism>
<accession>A0A8R7Q140</accession>
<sequence length="400" mass="45793">MDQAQALFFLQWIGAHRTQTGAHRTQIGAHRTQLTEFFDLYFGDAAVICSNIGRNYLKSAYRFVIDTFNRGYCWHGSFSVRNFLVAGELFMMGIPALHKTLGFHDLLIDLRALSNALLPYYCEGNQPGNVPALFTDHLHYITTNVPLGIGPSIVFQSRFIRLIYHHFSFSLPDHTYSLFSALATAKNHLGQDDVRAFNILLRQAWNDLLMDQIAVVGQNWPDQAEQNPIFYEIMWWQSRQAGVPPRRGYTGTPESLYNFGRNNRVHAPEKTKGPRGALLGEIQQVPPHGAGRWRWMIITPEGEWGWVWQPAQGQWFWPTVPGDTQWRMTKWPNDAPVLPLLPLSAQDQKMDNPENVGHMVGKEFGMFFAHATAFVLLFLQCGTPEYIDQPHQRYEEAMDS</sequence>
<dbReference type="EnsemblPlants" id="TuG1812G0400000328.01.T01">
    <property type="protein sequence ID" value="TuG1812G0400000328.01.T01"/>
    <property type="gene ID" value="TuG1812G0400000328.01"/>
</dbReference>